<feature type="region of interest" description="Disordered" evidence="2">
    <location>
        <begin position="169"/>
        <end position="188"/>
    </location>
</feature>
<reference evidence="4 5" key="1">
    <citation type="journal article" date="2018" name="Mol. Biol. Evol.">
        <title>Analysis of the draft genome of the red seaweed Gracilariopsis chorda provides insights into genome size evolution in Rhodophyta.</title>
        <authorList>
            <person name="Lee J."/>
            <person name="Yang E.C."/>
            <person name="Graf L."/>
            <person name="Yang J.H."/>
            <person name="Qiu H."/>
            <person name="Zel Zion U."/>
            <person name="Chan C.X."/>
            <person name="Stephens T.G."/>
            <person name="Weber A.P.M."/>
            <person name="Boo G.H."/>
            <person name="Boo S.M."/>
            <person name="Kim K.M."/>
            <person name="Shin Y."/>
            <person name="Jung M."/>
            <person name="Lee S.J."/>
            <person name="Yim H.S."/>
            <person name="Lee J.H."/>
            <person name="Bhattacharya D."/>
            <person name="Yoon H.S."/>
        </authorList>
    </citation>
    <scope>NUCLEOTIDE SEQUENCE [LARGE SCALE GENOMIC DNA]</scope>
    <source>
        <strain evidence="4 5">SKKU-2015</strain>
        <tissue evidence="4">Whole body</tissue>
    </source>
</reference>
<proteinExistence type="predicted"/>
<dbReference type="Proteomes" id="UP000247409">
    <property type="component" value="Unassembled WGS sequence"/>
</dbReference>
<feature type="compositionally biased region" description="Low complexity" evidence="2">
    <location>
        <begin position="337"/>
        <end position="351"/>
    </location>
</feature>
<dbReference type="InterPro" id="IPR046347">
    <property type="entry name" value="bZIP_sf"/>
</dbReference>
<evidence type="ECO:0000256" key="1">
    <source>
        <dbReference type="SAM" id="Coils"/>
    </source>
</evidence>
<dbReference type="InterPro" id="IPR004827">
    <property type="entry name" value="bZIP"/>
</dbReference>
<keyword evidence="1" id="KW-0175">Coiled coil</keyword>
<dbReference type="OrthoDB" id="6090at2759"/>
<feature type="compositionally biased region" description="Polar residues" evidence="2">
    <location>
        <begin position="1"/>
        <end position="11"/>
    </location>
</feature>
<dbReference type="CDD" id="cd14686">
    <property type="entry name" value="bZIP"/>
    <property type="match status" value="1"/>
</dbReference>
<accession>A0A2V3IGA8</accession>
<evidence type="ECO:0000313" key="5">
    <source>
        <dbReference type="Proteomes" id="UP000247409"/>
    </source>
</evidence>
<keyword evidence="5" id="KW-1185">Reference proteome</keyword>
<dbReference type="AlphaFoldDB" id="A0A2V3IGA8"/>
<feature type="region of interest" description="Disordered" evidence="2">
    <location>
        <begin position="197"/>
        <end position="233"/>
    </location>
</feature>
<name>A0A2V3IGA8_9FLOR</name>
<dbReference type="Pfam" id="PF00170">
    <property type="entry name" value="bZIP_1"/>
    <property type="match status" value="1"/>
</dbReference>
<feature type="region of interest" description="Disordered" evidence="2">
    <location>
        <begin position="1"/>
        <end position="20"/>
    </location>
</feature>
<dbReference type="SMART" id="SM00338">
    <property type="entry name" value="BRLZ"/>
    <property type="match status" value="1"/>
</dbReference>
<evidence type="ECO:0000256" key="2">
    <source>
        <dbReference type="SAM" id="MobiDB-lite"/>
    </source>
</evidence>
<feature type="compositionally biased region" description="Polar residues" evidence="2">
    <location>
        <begin position="384"/>
        <end position="394"/>
    </location>
</feature>
<dbReference type="SUPFAM" id="SSF57959">
    <property type="entry name" value="Leucine zipper domain"/>
    <property type="match status" value="1"/>
</dbReference>
<dbReference type="PROSITE" id="PS50217">
    <property type="entry name" value="BZIP"/>
    <property type="match status" value="1"/>
</dbReference>
<feature type="compositionally biased region" description="Polar residues" evidence="2">
    <location>
        <begin position="402"/>
        <end position="415"/>
    </location>
</feature>
<dbReference type="GO" id="GO:0003700">
    <property type="term" value="F:DNA-binding transcription factor activity"/>
    <property type="evidence" value="ECO:0007669"/>
    <property type="project" value="InterPro"/>
</dbReference>
<feature type="compositionally biased region" description="Basic and acidic residues" evidence="2">
    <location>
        <begin position="136"/>
        <end position="146"/>
    </location>
</feature>
<dbReference type="EMBL" id="NBIV01000237">
    <property type="protein sequence ID" value="PXF41068.1"/>
    <property type="molecule type" value="Genomic_DNA"/>
</dbReference>
<feature type="compositionally biased region" description="Basic and acidic residues" evidence="2">
    <location>
        <begin position="197"/>
        <end position="213"/>
    </location>
</feature>
<protein>
    <recommendedName>
        <fullName evidence="3">BZIP domain-containing protein</fullName>
    </recommendedName>
</protein>
<organism evidence="4 5">
    <name type="scientific">Gracilariopsis chorda</name>
    <dbReference type="NCBI Taxonomy" id="448386"/>
    <lineage>
        <taxon>Eukaryota</taxon>
        <taxon>Rhodophyta</taxon>
        <taxon>Florideophyceae</taxon>
        <taxon>Rhodymeniophycidae</taxon>
        <taxon>Gracilariales</taxon>
        <taxon>Gracilariaceae</taxon>
        <taxon>Gracilariopsis</taxon>
    </lineage>
</organism>
<evidence type="ECO:0000313" key="4">
    <source>
        <dbReference type="EMBL" id="PXF41068.1"/>
    </source>
</evidence>
<feature type="domain" description="BZIP" evidence="3">
    <location>
        <begin position="527"/>
        <end position="590"/>
    </location>
</feature>
<feature type="region of interest" description="Disordered" evidence="2">
    <location>
        <begin position="305"/>
        <end position="416"/>
    </location>
</feature>
<sequence>MHTSGPTTSPENAPEPDSDNTIQLLVRMPDGTLEQVDVAPNAPIASISAALPDKLSPGARYSFANVDLDPDATLLDANIADAYAHANSLLNLIDSSSPDPETKAAALDSACAVVERISNGIKSMSALCAAAASEEPPPHHSEDATHDSVTPEQLARSLTTRLPRLFAPEDDPLAEVLPPPQPSISSIRDARRAIRESSLPRDEHALDDNDDHLIGQSTNGPLPRPPRKESASNDNIILANSGKTTWLDDVKTTWEVDTVRQSGVLSSSKMGLELDDYLRSLEQSLPEQERISDGLNGSTQHREELVAGDSSDDDHPHSVPPIDAVLQQNTPQPAPPSHSSSHSTPSTHLSSANGDPGSTKMTPSASSVAQAQNVLQFPPRSQPPKVSTSTSTPLHQHYPPTTAAQPSVVPSTTQPAHALRASIAASSAMPTSPSVHSSATTITAPLSVGNADPSSSAASFAAQHSAQRQAARIAPAPQLTAPSMGNGMFGFSGVQVPLAPWAKQAVPQAPLKKKRGRKRKNPELTDEERILWRKQQNRESAKLSRVRRKVIAAEYEGKLNALINENTMLKKQVDGLENRLAYMQSLLTVSVKNPQPMASSNGVP</sequence>
<dbReference type="Gene3D" id="1.20.5.170">
    <property type="match status" value="1"/>
</dbReference>
<feature type="compositionally biased region" description="Polar residues" evidence="2">
    <location>
        <begin position="359"/>
        <end position="375"/>
    </location>
</feature>
<comment type="caution">
    <text evidence="4">The sequence shown here is derived from an EMBL/GenBank/DDBJ whole genome shotgun (WGS) entry which is preliminary data.</text>
</comment>
<feature type="coiled-coil region" evidence="1">
    <location>
        <begin position="552"/>
        <end position="579"/>
    </location>
</feature>
<evidence type="ECO:0000259" key="3">
    <source>
        <dbReference type="PROSITE" id="PS50217"/>
    </source>
</evidence>
<gene>
    <name evidence="4" type="ORF">BWQ96_09208</name>
</gene>
<feature type="region of interest" description="Disordered" evidence="2">
    <location>
        <begin position="130"/>
        <end position="155"/>
    </location>
</feature>